<evidence type="ECO:0000313" key="12">
    <source>
        <dbReference type="Proteomes" id="UP000887540"/>
    </source>
</evidence>
<feature type="transmembrane region" description="Helical" evidence="10">
    <location>
        <begin position="114"/>
        <end position="138"/>
    </location>
</feature>
<dbReference type="AlphaFoldDB" id="A0A914BYF9"/>
<evidence type="ECO:0000256" key="4">
    <source>
        <dbReference type="ARBA" id="ARBA00022692"/>
    </source>
</evidence>
<keyword evidence="4 10" id="KW-0812">Transmembrane</keyword>
<keyword evidence="5" id="KW-0532">Neurotransmitter transport</keyword>
<dbReference type="GO" id="GO:0030659">
    <property type="term" value="C:cytoplasmic vesicle membrane"/>
    <property type="evidence" value="ECO:0007669"/>
    <property type="project" value="UniProtKB-SubCell"/>
</dbReference>
<dbReference type="PANTHER" id="PTHR22950:SF689">
    <property type="entry name" value="VESICULAR INHIBITORY AMINO ACID TRANSPORTER"/>
    <property type="match status" value="1"/>
</dbReference>
<feature type="transmembrane region" description="Helical" evidence="10">
    <location>
        <begin position="287"/>
        <end position="310"/>
    </location>
</feature>
<protein>
    <submittedName>
        <fullName evidence="13">Amino acid transporter transmembrane domain-containing protein</fullName>
    </submittedName>
</protein>
<evidence type="ECO:0000256" key="6">
    <source>
        <dbReference type="ARBA" id="ARBA00022989"/>
    </source>
</evidence>
<name>A0A914BYF9_9BILA</name>
<evidence type="ECO:0000256" key="5">
    <source>
        <dbReference type="ARBA" id="ARBA00022775"/>
    </source>
</evidence>
<keyword evidence="7 10" id="KW-0472">Membrane</keyword>
<evidence type="ECO:0000256" key="9">
    <source>
        <dbReference type="SAM" id="MobiDB-lite"/>
    </source>
</evidence>
<evidence type="ECO:0000256" key="7">
    <source>
        <dbReference type="ARBA" id="ARBA00023136"/>
    </source>
</evidence>
<feature type="region of interest" description="Disordered" evidence="9">
    <location>
        <begin position="54"/>
        <end position="80"/>
    </location>
</feature>
<organism evidence="12 13">
    <name type="scientific">Acrobeloides nanus</name>
    <dbReference type="NCBI Taxonomy" id="290746"/>
    <lineage>
        <taxon>Eukaryota</taxon>
        <taxon>Metazoa</taxon>
        <taxon>Ecdysozoa</taxon>
        <taxon>Nematoda</taxon>
        <taxon>Chromadorea</taxon>
        <taxon>Rhabditida</taxon>
        <taxon>Tylenchina</taxon>
        <taxon>Cephalobomorpha</taxon>
        <taxon>Cephaloboidea</taxon>
        <taxon>Cephalobidae</taxon>
        <taxon>Acrobeloides</taxon>
    </lineage>
</organism>
<comment type="similarity">
    <text evidence="2">Belongs to the amino acid/polyamine transporter 2 family.</text>
</comment>
<evidence type="ECO:0000256" key="1">
    <source>
        <dbReference type="ARBA" id="ARBA00004439"/>
    </source>
</evidence>
<dbReference type="InterPro" id="IPR013057">
    <property type="entry name" value="AA_transpt_TM"/>
</dbReference>
<evidence type="ECO:0000256" key="10">
    <source>
        <dbReference type="SAM" id="Phobius"/>
    </source>
</evidence>
<dbReference type="GO" id="GO:0015179">
    <property type="term" value="F:L-amino acid transmembrane transporter activity"/>
    <property type="evidence" value="ECO:0007669"/>
    <property type="project" value="TreeGrafter"/>
</dbReference>
<dbReference type="Pfam" id="PF01490">
    <property type="entry name" value="Aa_trans"/>
    <property type="match status" value="1"/>
</dbReference>
<feature type="compositionally biased region" description="Basic and acidic residues" evidence="9">
    <location>
        <begin position="67"/>
        <end position="76"/>
    </location>
</feature>
<feature type="transmembrane region" description="Helical" evidence="10">
    <location>
        <begin position="210"/>
        <end position="230"/>
    </location>
</feature>
<keyword evidence="6 10" id="KW-1133">Transmembrane helix</keyword>
<evidence type="ECO:0000256" key="2">
    <source>
        <dbReference type="ARBA" id="ARBA00008066"/>
    </source>
</evidence>
<proteinExistence type="inferred from homology"/>
<dbReference type="GO" id="GO:0006836">
    <property type="term" value="P:neurotransmitter transport"/>
    <property type="evidence" value="ECO:0007669"/>
    <property type="project" value="UniProtKB-KW"/>
</dbReference>
<feature type="transmembrane region" description="Helical" evidence="10">
    <location>
        <begin position="322"/>
        <end position="341"/>
    </location>
</feature>
<dbReference type="Proteomes" id="UP000887540">
    <property type="component" value="Unplaced"/>
</dbReference>
<dbReference type="PANTHER" id="PTHR22950">
    <property type="entry name" value="AMINO ACID TRANSPORTER"/>
    <property type="match status" value="1"/>
</dbReference>
<feature type="domain" description="Amino acid transporter transmembrane" evidence="11">
    <location>
        <begin position="83"/>
        <end position="409"/>
    </location>
</feature>
<accession>A0A914BYF9</accession>
<feature type="transmembrane region" description="Helical" evidence="10">
    <location>
        <begin position="242"/>
        <end position="267"/>
    </location>
</feature>
<keyword evidence="8" id="KW-0968">Cytoplasmic vesicle</keyword>
<sequence>MTIMLTVSGEEEDIMSKIEFSGRKLQDWTNRNLFVKSFESADIPLPSYQDSAPGTIGGNENGVGEAQKTRVAEDPHGGSNTPITSLQAAWNVTNAIQGMFIVGLPFAVKVGGWISVWALCFVAYVCYRTGLSLIDCLYENGQKVRFSYREVAERVRPGLGNLVLAAQLTELLSTCIVKNRVLDKPAWMMLVTAILLGTAFLDDIRLVSHLSLANAISHLIINVIMVFYCLSQMGNWQLSSVAIIPSIRLLPTMIGVVVFGYTSHIFLPSLEASMKDPTEFKWMLSRSHIVAAAFKAIFGLIGYLTFAEFTQKEISNSLPDQFFKIVMNFILVIKALLSYPLPYYATVKLITENFFRGVKFTIFSSCYGTDHSLREWAACLRIMLLLWTLLVALSIPYFLEIMGLIGNITDYVQRDIRAEVASSFITDCNRKERVITK</sequence>
<evidence type="ECO:0000256" key="3">
    <source>
        <dbReference type="ARBA" id="ARBA00022448"/>
    </source>
</evidence>
<reference evidence="13" key="1">
    <citation type="submission" date="2022-11" db="UniProtKB">
        <authorList>
            <consortium name="WormBaseParasite"/>
        </authorList>
    </citation>
    <scope>IDENTIFICATION</scope>
</reference>
<evidence type="ECO:0000313" key="13">
    <source>
        <dbReference type="WBParaSite" id="ACRNAN_Path_1288.g5028.t1"/>
    </source>
</evidence>
<evidence type="ECO:0000259" key="11">
    <source>
        <dbReference type="Pfam" id="PF01490"/>
    </source>
</evidence>
<feature type="transmembrane region" description="Helical" evidence="10">
    <location>
        <begin position="380"/>
        <end position="399"/>
    </location>
</feature>
<keyword evidence="12" id="KW-1185">Reference proteome</keyword>
<keyword evidence="3" id="KW-0813">Transport</keyword>
<dbReference type="WBParaSite" id="ACRNAN_Path_1288.g5028.t1">
    <property type="protein sequence ID" value="ACRNAN_Path_1288.g5028.t1"/>
    <property type="gene ID" value="ACRNAN_Path_1288.g5028"/>
</dbReference>
<dbReference type="GO" id="GO:0005774">
    <property type="term" value="C:vacuolar membrane"/>
    <property type="evidence" value="ECO:0007669"/>
    <property type="project" value="TreeGrafter"/>
</dbReference>
<comment type="subcellular location">
    <subcellularLocation>
        <location evidence="1">Cytoplasmic vesicle membrane</location>
        <topology evidence="1">Multi-pass membrane protein</topology>
    </subcellularLocation>
</comment>
<feature type="transmembrane region" description="Helical" evidence="10">
    <location>
        <begin position="186"/>
        <end position="204"/>
    </location>
</feature>
<evidence type="ECO:0000256" key="8">
    <source>
        <dbReference type="ARBA" id="ARBA00023329"/>
    </source>
</evidence>